<feature type="region of interest" description="Disordered" evidence="1">
    <location>
        <begin position="1"/>
        <end position="28"/>
    </location>
</feature>
<keyword evidence="3" id="KW-0238">DNA-binding</keyword>
<dbReference type="RefSeq" id="WP_179823844.1">
    <property type="nucleotide sequence ID" value="NZ_JACCFS010000001.1"/>
</dbReference>
<evidence type="ECO:0000313" key="3">
    <source>
        <dbReference type="EMBL" id="NYJ34941.1"/>
    </source>
</evidence>
<dbReference type="PANTHER" id="PTHR44846">
    <property type="entry name" value="MANNOSYL-D-GLYCERATE TRANSPORT/METABOLISM SYSTEM REPRESSOR MNGR-RELATED"/>
    <property type="match status" value="1"/>
</dbReference>
<dbReference type="InterPro" id="IPR011663">
    <property type="entry name" value="UTRA"/>
</dbReference>
<dbReference type="SUPFAM" id="SSF64288">
    <property type="entry name" value="Chorismate lyase-like"/>
    <property type="match status" value="1"/>
</dbReference>
<dbReference type="SMART" id="SM00866">
    <property type="entry name" value="UTRA"/>
    <property type="match status" value="1"/>
</dbReference>
<gene>
    <name evidence="3" type="ORF">HNR10_002822</name>
</gene>
<protein>
    <submittedName>
        <fullName evidence="3">DNA-binding GntR family transcriptional regulator</fullName>
    </submittedName>
</protein>
<dbReference type="Proteomes" id="UP000572051">
    <property type="component" value="Unassembled WGS sequence"/>
</dbReference>
<reference evidence="3 4" key="1">
    <citation type="submission" date="2020-07" db="EMBL/GenBank/DDBJ databases">
        <title>Sequencing the genomes of 1000 actinobacteria strains.</title>
        <authorList>
            <person name="Klenk H.-P."/>
        </authorList>
    </citation>
    <scope>NUCLEOTIDE SEQUENCE [LARGE SCALE GENOMIC DNA]</scope>
    <source>
        <strain evidence="3 4">DSM 44442</strain>
    </source>
</reference>
<name>A0A7Z0ENQ8_9ACTN</name>
<dbReference type="GO" id="GO:0003677">
    <property type="term" value="F:DNA binding"/>
    <property type="evidence" value="ECO:0007669"/>
    <property type="project" value="UniProtKB-KW"/>
</dbReference>
<organism evidence="3 4">
    <name type="scientific">Nocardiopsis aegyptia</name>
    <dbReference type="NCBI Taxonomy" id="220378"/>
    <lineage>
        <taxon>Bacteria</taxon>
        <taxon>Bacillati</taxon>
        <taxon>Actinomycetota</taxon>
        <taxon>Actinomycetes</taxon>
        <taxon>Streptosporangiales</taxon>
        <taxon>Nocardiopsidaceae</taxon>
        <taxon>Nocardiopsis</taxon>
    </lineage>
</organism>
<dbReference type="Gene3D" id="3.40.1410.10">
    <property type="entry name" value="Chorismate lyase-like"/>
    <property type="match status" value="1"/>
</dbReference>
<dbReference type="EMBL" id="JACCFS010000001">
    <property type="protein sequence ID" value="NYJ34941.1"/>
    <property type="molecule type" value="Genomic_DNA"/>
</dbReference>
<keyword evidence="4" id="KW-1185">Reference proteome</keyword>
<dbReference type="GO" id="GO:0045892">
    <property type="term" value="P:negative regulation of DNA-templated transcription"/>
    <property type="evidence" value="ECO:0007669"/>
    <property type="project" value="TreeGrafter"/>
</dbReference>
<dbReference type="Pfam" id="PF07702">
    <property type="entry name" value="UTRA"/>
    <property type="match status" value="1"/>
</dbReference>
<feature type="domain" description="UbiC transcription regulator-associated" evidence="2">
    <location>
        <begin position="28"/>
        <end position="167"/>
    </location>
</feature>
<evidence type="ECO:0000259" key="2">
    <source>
        <dbReference type="SMART" id="SM00866"/>
    </source>
</evidence>
<dbReference type="InterPro" id="IPR028978">
    <property type="entry name" value="Chorismate_lyase_/UTRA_dom_sf"/>
</dbReference>
<sequence>MGRSAGPNDDSGSYVTARPAGASDPWTAQGDRAAQRLVDAGEVDAPTDVAEALDGQDRVVTRRRVMLFDDVPVELTDSYYPLSVASGTPLEEKRKVRGGAPTLLAELGYAAHEVVEDVCARPATDDEATALGLPVGSPVLVLLRTTHAADGSPFEVSRMVMRPEGRHLRYRLVVD</sequence>
<evidence type="ECO:0000313" key="4">
    <source>
        <dbReference type="Proteomes" id="UP000572051"/>
    </source>
</evidence>
<proteinExistence type="predicted"/>
<dbReference type="PANTHER" id="PTHR44846:SF17">
    <property type="entry name" value="GNTR-FAMILY TRANSCRIPTIONAL REGULATOR"/>
    <property type="match status" value="1"/>
</dbReference>
<evidence type="ECO:0000256" key="1">
    <source>
        <dbReference type="SAM" id="MobiDB-lite"/>
    </source>
</evidence>
<dbReference type="InterPro" id="IPR050679">
    <property type="entry name" value="Bact_HTH_transcr_reg"/>
</dbReference>
<accession>A0A7Z0ENQ8</accession>
<dbReference type="AlphaFoldDB" id="A0A7Z0ENQ8"/>
<comment type="caution">
    <text evidence="3">The sequence shown here is derived from an EMBL/GenBank/DDBJ whole genome shotgun (WGS) entry which is preliminary data.</text>
</comment>